<dbReference type="Gene3D" id="3.90.550.10">
    <property type="entry name" value="Spore Coat Polysaccharide Biosynthesis Protein SpsA, Chain A"/>
    <property type="match status" value="1"/>
</dbReference>
<dbReference type="InterPro" id="IPR050834">
    <property type="entry name" value="Glycosyltransf_2"/>
</dbReference>
<dbReference type="Proteomes" id="UP000732298">
    <property type="component" value="Unassembled WGS sequence"/>
</dbReference>
<name>A0A8T3YMX8_9ARCH</name>
<organism evidence="3 4">
    <name type="scientific">Candidatus Iainarchaeum sp</name>
    <dbReference type="NCBI Taxonomy" id="3101447"/>
    <lineage>
        <taxon>Archaea</taxon>
        <taxon>Candidatus Iainarchaeota</taxon>
        <taxon>Candidatus Iainarchaeia</taxon>
        <taxon>Candidatus Iainarchaeales</taxon>
        <taxon>Candidatus Iainarchaeaceae</taxon>
        <taxon>Candidatus Iainarchaeum</taxon>
    </lineage>
</organism>
<dbReference type="PANTHER" id="PTHR43685">
    <property type="entry name" value="GLYCOSYLTRANSFERASE"/>
    <property type="match status" value="1"/>
</dbReference>
<dbReference type="SUPFAM" id="SSF53448">
    <property type="entry name" value="Nucleotide-diphospho-sugar transferases"/>
    <property type="match status" value="1"/>
</dbReference>
<accession>A0A8T3YMX8</accession>
<dbReference type="InterPro" id="IPR029044">
    <property type="entry name" value="Nucleotide-diphossugar_trans"/>
</dbReference>
<feature type="transmembrane region" description="Helical" evidence="1">
    <location>
        <begin position="288"/>
        <end position="311"/>
    </location>
</feature>
<feature type="transmembrane region" description="Helical" evidence="1">
    <location>
        <begin position="249"/>
        <end position="276"/>
    </location>
</feature>
<comment type="caution">
    <text evidence="3">The sequence shown here is derived from an EMBL/GenBank/DDBJ whole genome shotgun (WGS) entry which is preliminary data.</text>
</comment>
<protein>
    <submittedName>
        <fullName evidence="3">Glycosyltransferase family 2 protein</fullName>
    </submittedName>
</protein>
<reference evidence="3" key="1">
    <citation type="submission" date="2020-07" db="EMBL/GenBank/DDBJ databases">
        <title>Huge and variable diversity of episymbiotic CPR bacteria and DPANN archaea in groundwater ecosystems.</title>
        <authorList>
            <person name="He C.Y."/>
            <person name="Keren R."/>
            <person name="Whittaker M."/>
            <person name="Farag I.F."/>
            <person name="Doudna J."/>
            <person name="Cate J.H.D."/>
            <person name="Banfield J.F."/>
        </authorList>
    </citation>
    <scope>NUCLEOTIDE SEQUENCE</scope>
    <source>
        <strain evidence="3">NC_groundwater_1296_Ag_S-0.2um_52_80</strain>
    </source>
</reference>
<gene>
    <name evidence="3" type="ORF">HY544_01800</name>
</gene>
<evidence type="ECO:0000256" key="1">
    <source>
        <dbReference type="SAM" id="Phobius"/>
    </source>
</evidence>
<evidence type="ECO:0000313" key="4">
    <source>
        <dbReference type="Proteomes" id="UP000732298"/>
    </source>
</evidence>
<evidence type="ECO:0000259" key="2">
    <source>
        <dbReference type="Pfam" id="PF00535"/>
    </source>
</evidence>
<proteinExistence type="predicted"/>
<dbReference type="InterPro" id="IPR001173">
    <property type="entry name" value="Glyco_trans_2-like"/>
</dbReference>
<keyword evidence="1" id="KW-1133">Transmembrane helix</keyword>
<feature type="domain" description="Glycosyltransferase 2-like" evidence="2">
    <location>
        <begin position="9"/>
        <end position="137"/>
    </location>
</feature>
<dbReference type="PANTHER" id="PTHR43685:SF3">
    <property type="entry name" value="SLR2126 PROTEIN"/>
    <property type="match status" value="1"/>
</dbReference>
<keyword evidence="1" id="KW-0812">Transmembrane</keyword>
<sequence>MPREKIRASVVVPAYNRPELLERAILALSRQSVPQNSYEIIVVCGKSAGAMRACRHGLASVKNLSCLAVGSESPAAKRNTGIRAAKGSVVAFTDDDCVPDRQWLAEILRAFASNPHTAGVEGLTYTEGETALYHNAPVNLEGGLFPTCNIAYTKELLDGLGGFDESYHFYREDSDLAFRAVSHGNIVFSGKAKVLHPQRRVPLTRPLETLALLKEDVRLMKKMPNEYRRYLGTQLNAEFLKAGTSYVTLASLAIGGILHPAAFLAVPAAYIAVAWARLSAVRKTHTEFFAFTAFLFLRGIAFPFFFAYYWATIRRY</sequence>
<evidence type="ECO:0000313" key="3">
    <source>
        <dbReference type="EMBL" id="MBI4210221.1"/>
    </source>
</evidence>
<dbReference type="Pfam" id="PF00535">
    <property type="entry name" value="Glycos_transf_2"/>
    <property type="match status" value="1"/>
</dbReference>
<dbReference type="CDD" id="cd00761">
    <property type="entry name" value="Glyco_tranf_GTA_type"/>
    <property type="match status" value="1"/>
</dbReference>
<keyword evidence="1" id="KW-0472">Membrane</keyword>
<dbReference type="EMBL" id="JACQPB010000024">
    <property type="protein sequence ID" value="MBI4210221.1"/>
    <property type="molecule type" value="Genomic_DNA"/>
</dbReference>
<dbReference type="AlphaFoldDB" id="A0A8T3YMX8"/>